<protein>
    <submittedName>
        <fullName evidence="3">LLM class F420-dependent oxidoreductase</fullName>
    </submittedName>
</protein>
<reference evidence="3 4" key="1">
    <citation type="submission" date="2023-02" db="EMBL/GenBank/DDBJ databases">
        <title>Dictyobacter halimunensis sp. nov., a new member of the class Ktedonobacteria from forest soil in a geothermal area.</title>
        <authorList>
            <person name="Rachmania M.K."/>
            <person name="Ningsih F."/>
            <person name="Sakai Y."/>
            <person name="Yabe S."/>
            <person name="Yokota A."/>
            <person name="Sjamsuridzal W."/>
        </authorList>
    </citation>
    <scope>NUCLEOTIDE SEQUENCE [LARGE SCALE GENOMIC DNA]</scope>
    <source>
        <strain evidence="3 4">S3.2.2.5</strain>
    </source>
</reference>
<feature type="domain" description="Luciferase-like" evidence="2">
    <location>
        <begin position="49"/>
        <end position="349"/>
    </location>
</feature>
<accession>A0ABQ6FYR1</accession>
<keyword evidence="4" id="KW-1185">Reference proteome</keyword>
<gene>
    <name evidence="3" type="ORF">KDH_44850</name>
</gene>
<evidence type="ECO:0000313" key="4">
    <source>
        <dbReference type="Proteomes" id="UP001344906"/>
    </source>
</evidence>
<dbReference type="SUPFAM" id="SSF51679">
    <property type="entry name" value="Bacterial luciferase-like"/>
    <property type="match status" value="1"/>
</dbReference>
<name>A0ABQ6FYR1_9CHLR</name>
<dbReference type="PANTHER" id="PTHR43244">
    <property type="match status" value="1"/>
</dbReference>
<evidence type="ECO:0000313" key="3">
    <source>
        <dbReference type="EMBL" id="GLV57649.1"/>
    </source>
</evidence>
<sequence>MFIVHKSHYWKDRREHMTTASETGNGAEHNRPDYRSRIGLVADSPNFPAAWDQVVEKVRIADELGYDSVWLGESWGYELFTSMADLVRATKRIKIGAGIANIYSRTPAVIASTVATLDERSGGRILLGLGPSGAQVIEHWHGVPFEKPLQRTREYVEIIRTILRGEKLVHKGEIFQLERGFKLRFKATRPDLPIYIAAMGPKNVFQTGEIADGVLPVYWPATRWGSLREQLDAGSKAADRPAHSAAIAPYITSVILPDGASEAEQQAARFKAASPLAYYIGKMGVYYAQMLSRNGFEEDVLAVQAAWQQGMKSAVEAVSPRLLEATTIIGTARECAAKVDSWAAMGVDEPLLSMPDGSVDEAAAQLSALKEALAV</sequence>
<evidence type="ECO:0000256" key="1">
    <source>
        <dbReference type="ARBA" id="ARBA00023002"/>
    </source>
</evidence>
<dbReference type="PANTHER" id="PTHR43244:SF1">
    <property type="entry name" value="5,10-METHYLENETETRAHYDROMETHANOPTERIN REDUCTASE"/>
    <property type="match status" value="1"/>
</dbReference>
<dbReference type="Proteomes" id="UP001344906">
    <property type="component" value="Unassembled WGS sequence"/>
</dbReference>
<comment type="caution">
    <text evidence="3">The sequence shown here is derived from an EMBL/GenBank/DDBJ whole genome shotgun (WGS) entry which is preliminary data.</text>
</comment>
<dbReference type="InterPro" id="IPR050564">
    <property type="entry name" value="F420-G6PD/mer"/>
</dbReference>
<dbReference type="InterPro" id="IPR011251">
    <property type="entry name" value="Luciferase-like_dom"/>
</dbReference>
<evidence type="ECO:0000259" key="2">
    <source>
        <dbReference type="Pfam" id="PF00296"/>
    </source>
</evidence>
<dbReference type="EMBL" id="BSRI01000002">
    <property type="protein sequence ID" value="GLV57649.1"/>
    <property type="molecule type" value="Genomic_DNA"/>
</dbReference>
<keyword evidence="1" id="KW-0560">Oxidoreductase</keyword>
<dbReference type="InterPro" id="IPR036661">
    <property type="entry name" value="Luciferase-like_sf"/>
</dbReference>
<dbReference type="Gene3D" id="3.20.20.30">
    <property type="entry name" value="Luciferase-like domain"/>
    <property type="match status" value="1"/>
</dbReference>
<organism evidence="3 4">
    <name type="scientific">Dictyobacter halimunensis</name>
    <dbReference type="NCBI Taxonomy" id="3026934"/>
    <lineage>
        <taxon>Bacteria</taxon>
        <taxon>Bacillati</taxon>
        <taxon>Chloroflexota</taxon>
        <taxon>Ktedonobacteria</taxon>
        <taxon>Ktedonobacterales</taxon>
        <taxon>Dictyobacteraceae</taxon>
        <taxon>Dictyobacter</taxon>
    </lineage>
</organism>
<dbReference type="CDD" id="cd01097">
    <property type="entry name" value="Tetrahydromethanopterin_reductase"/>
    <property type="match status" value="1"/>
</dbReference>
<dbReference type="Pfam" id="PF00296">
    <property type="entry name" value="Bac_luciferase"/>
    <property type="match status" value="1"/>
</dbReference>
<proteinExistence type="predicted"/>